<name>A0ABY8PNG5_9BACT</name>
<dbReference type="CDD" id="cd01400">
    <property type="entry name" value="6PGL"/>
    <property type="match status" value="1"/>
</dbReference>
<gene>
    <name evidence="7 9" type="primary">pgl</name>
    <name evidence="9" type="ORF">JRV97_07340</name>
</gene>
<dbReference type="RefSeq" id="WP_280997635.1">
    <property type="nucleotide sequence ID" value="NZ_CP069362.1"/>
</dbReference>
<evidence type="ECO:0000256" key="3">
    <source>
        <dbReference type="ARBA" id="ARBA00004961"/>
    </source>
</evidence>
<evidence type="ECO:0000256" key="2">
    <source>
        <dbReference type="ARBA" id="ARBA00002681"/>
    </source>
</evidence>
<dbReference type="SUPFAM" id="SSF100950">
    <property type="entry name" value="NagB/RpiA/CoA transferase-like"/>
    <property type="match status" value="1"/>
</dbReference>
<feature type="domain" description="Glucosamine/galactosamine-6-phosphate isomerase" evidence="8">
    <location>
        <begin position="10"/>
        <end position="223"/>
    </location>
</feature>
<dbReference type="InterPro" id="IPR037171">
    <property type="entry name" value="NagB/RpiA_transferase-like"/>
</dbReference>
<dbReference type="EC" id="3.1.1.31" evidence="5 7"/>
<dbReference type="InterPro" id="IPR005900">
    <property type="entry name" value="6-phosphogluconolactonase_DevB"/>
</dbReference>
<evidence type="ECO:0000256" key="4">
    <source>
        <dbReference type="ARBA" id="ARBA00010662"/>
    </source>
</evidence>
<organism evidence="9 10">
    <name type="scientific">Marinitoga aeolica</name>
    <dbReference type="NCBI Taxonomy" id="2809031"/>
    <lineage>
        <taxon>Bacteria</taxon>
        <taxon>Thermotogati</taxon>
        <taxon>Thermotogota</taxon>
        <taxon>Thermotogae</taxon>
        <taxon>Petrotogales</taxon>
        <taxon>Petrotogaceae</taxon>
        <taxon>Marinitoga</taxon>
    </lineage>
</organism>
<dbReference type="GO" id="GO:0017057">
    <property type="term" value="F:6-phosphogluconolactonase activity"/>
    <property type="evidence" value="ECO:0007669"/>
    <property type="project" value="UniProtKB-EC"/>
</dbReference>
<keyword evidence="7 9" id="KW-0378">Hydrolase</keyword>
<reference evidence="9 10" key="1">
    <citation type="submission" date="2021-02" db="EMBL/GenBank/DDBJ databases">
        <title>Characterization of Marinitoga sp. nov. str. BP5-C20A.</title>
        <authorList>
            <person name="Erauso G."/>
            <person name="Postec A."/>
        </authorList>
    </citation>
    <scope>NUCLEOTIDE SEQUENCE [LARGE SCALE GENOMIC DNA]</scope>
    <source>
        <strain evidence="9 10">BP5-C20A</strain>
    </source>
</reference>
<dbReference type="Pfam" id="PF01182">
    <property type="entry name" value="Glucosamine_iso"/>
    <property type="match status" value="1"/>
</dbReference>
<evidence type="ECO:0000313" key="9">
    <source>
        <dbReference type="EMBL" id="WGS64188.1"/>
    </source>
</evidence>
<dbReference type="EMBL" id="CP069362">
    <property type="protein sequence ID" value="WGS64188.1"/>
    <property type="molecule type" value="Genomic_DNA"/>
</dbReference>
<protein>
    <recommendedName>
        <fullName evidence="6 7">6-phosphogluconolactonase</fullName>
        <shortName evidence="7">6PGL</shortName>
        <ecNumber evidence="5 7">3.1.1.31</ecNumber>
    </recommendedName>
</protein>
<proteinExistence type="inferred from homology"/>
<evidence type="ECO:0000259" key="8">
    <source>
        <dbReference type="Pfam" id="PF01182"/>
    </source>
</evidence>
<comment type="function">
    <text evidence="2 7">Hydrolysis of 6-phosphogluconolactone to 6-phosphogluconate.</text>
</comment>
<dbReference type="InterPro" id="IPR006148">
    <property type="entry name" value="Glc/Gal-6P_isomerase"/>
</dbReference>
<sequence length="231" mass="27143">MRIFEYNNINEMSYDAAKTIYNFYNYYIKKQNYFTLVLAGGNTPKLLYGILSSEYKNKINWNDVHLFFGDERYVDKNDVYSNYNMATETLISKIDIPKTNVYRVKTEILPIEKCAKDYENRILDFFKSKKKDVSFDLILLGMGNDGHTASIFPDTPVSDDKYVDITYPKNATPKIPRITFTYKTINNSKNVMFLLSGEKKIKILKEIFEGKDYPTRFVKPKENLLYFISKK</sequence>
<dbReference type="NCBIfam" id="TIGR01198">
    <property type="entry name" value="pgl"/>
    <property type="match status" value="1"/>
</dbReference>
<comment type="catalytic activity">
    <reaction evidence="1 7">
        <text>6-phospho-D-glucono-1,5-lactone + H2O = 6-phospho-D-gluconate + H(+)</text>
        <dbReference type="Rhea" id="RHEA:12556"/>
        <dbReference type="ChEBI" id="CHEBI:15377"/>
        <dbReference type="ChEBI" id="CHEBI:15378"/>
        <dbReference type="ChEBI" id="CHEBI:57955"/>
        <dbReference type="ChEBI" id="CHEBI:58759"/>
        <dbReference type="EC" id="3.1.1.31"/>
    </reaction>
</comment>
<evidence type="ECO:0000313" key="10">
    <source>
        <dbReference type="Proteomes" id="UP001232493"/>
    </source>
</evidence>
<keyword evidence="10" id="KW-1185">Reference proteome</keyword>
<dbReference type="Proteomes" id="UP001232493">
    <property type="component" value="Chromosome"/>
</dbReference>
<accession>A0ABY8PNG5</accession>
<dbReference type="InterPro" id="IPR039104">
    <property type="entry name" value="6PGL"/>
</dbReference>
<evidence type="ECO:0000256" key="7">
    <source>
        <dbReference type="RuleBase" id="RU365095"/>
    </source>
</evidence>
<comment type="pathway">
    <text evidence="3 7">Carbohydrate degradation; pentose phosphate pathway; D-ribulose 5-phosphate from D-glucose 6-phosphate (oxidative stage): step 2/3.</text>
</comment>
<dbReference type="PANTHER" id="PTHR11054">
    <property type="entry name" value="6-PHOSPHOGLUCONOLACTONASE"/>
    <property type="match status" value="1"/>
</dbReference>
<evidence type="ECO:0000256" key="6">
    <source>
        <dbReference type="ARBA" id="ARBA00020337"/>
    </source>
</evidence>
<comment type="similarity">
    <text evidence="4 7">Belongs to the glucosamine/galactosamine-6-phosphate isomerase family. 6-phosphogluconolactonase subfamily.</text>
</comment>
<evidence type="ECO:0000256" key="5">
    <source>
        <dbReference type="ARBA" id="ARBA00013198"/>
    </source>
</evidence>
<evidence type="ECO:0000256" key="1">
    <source>
        <dbReference type="ARBA" id="ARBA00000832"/>
    </source>
</evidence>
<dbReference type="Gene3D" id="3.40.50.1360">
    <property type="match status" value="1"/>
</dbReference>
<dbReference type="PANTHER" id="PTHR11054:SF0">
    <property type="entry name" value="6-PHOSPHOGLUCONOLACTONASE"/>
    <property type="match status" value="1"/>
</dbReference>